<keyword evidence="1" id="KW-0472">Membrane</keyword>
<keyword evidence="1" id="KW-1133">Transmembrane helix</keyword>
<protein>
    <recommendedName>
        <fullName evidence="4">DUF1648 domain-containing protein</fullName>
    </recommendedName>
</protein>
<feature type="transmembrane region" description="Helical" evidence="1">
    <location>
        <begin position="60"/>
        <end position="82"/>
    </location>
</feature>
<proteinExistence type="predicted"/>
<evidence type="ECO:0008006" key="4">
    <source>
        <dbReference type="Google" id="ProtNLM"/>
    </source>
</evidence>
<reference evidence="2 3" key="1">
    <citation type="journal article" date="2016" name="Nat. Commun.">
        <title>Thousands of microbial genomes shed light on interconnected biogeochemical processes in an aquifer system.</title>
        <authorList>
            <person name="Anantharaman K."/>
            <person name="Brown C.T."/>
            <person name="Hug L.A."/>
            <person name="Sharon I."/>
            <person name="Castelle C.J."/>
            <person name="Probst A.J."/>
            <person name="Thomas B.C."/>
            <person name="Singh A."/>
            <person name="Wilkins M.J."/>
            <person name="Karaoz U."/>
            <person name="Brodie E.L."/>
            <person name="Williams K.H."/>
            <person name="Hubbard S.S."/>
            <person name="Banfield J.F."/>
        </authorList>
    </citation>
    <scope>NUCLEOTIDE SEQUENCE [LARGE SCALE GENOMIC DNA]</scope>
</reference>
<comment type="caution">
    <text evidence="2">The sequence shown here is derived from an EMBL/GenBank/DDBJ whole genome shotgun (WGS) entry which is preliminary data.</text>
</comment>
<name>A0A1F7JCK7_9BACT</name>
<gene>
    <name evidence="2" type="ORF">A3H78_03500</name>
</gene>
<feature type="transmembrane region" description="Helical" evidence="1">
    <location>
        <begin position="91"/>
        <end position="114"/>
    </location>
</feature>
<evidence type="ECO:0000313" key="3">
    <source>
        <dbReference type="Proteomes" id="UP000177418"/>
    </source>
</evidence>
<dbReference type="Proteomes" id="UP000177418">
    <property type="component" value="Unassembled WGS sequence"/>
</dbReference>
<keyword evidence="1" id="KW-0812">Transmembrane</keyword>
<evidence type="ECO:0000313" key="2">
    <source>
        <dbReference type="EMBL" id="OGK53342.1"/>
    </source>
</evidence>
<accession>A0A1F7JCK7</accession>
<evidence type="ECO:0000256" key="1">
    <source>
        <dbReference type="SAM" id="Phobius"/>
    </source>
</evidence>
<sequence length="115" mass="13285">MKSSMMKLLKRYSITLLLLILSLIIIGLISLLLSNSMPPQVPLFYSRPNGDDQIVDVAYLSYIPISMVIIILINIYISRFIFTSNIFVRRIIFYSNVITIILFTLIFIRIIILIT</sequence>
<organism evidence="2 3">
    <name type="scientific">Candidatus Roizmanbacteria bacterium RIFCSPLOWO2_02_FULL_36_11</name>
    <dbReference type="NCBI Taxonomy" id="1802071"/>
    <lineage>
        <taxon>Bacteria</taxon>
        <taxon>Candidatus Roizmaniibacteriota</taxon>
    </lineage>
</organism>
<dbReference type="AlphaFoldDB" id="A0A1F7JCK7"/>
<dbReference type="EMBL" id="MGAV01000021">
    <property type="protein sequence ID" value="OGK53342.1"/>
    <property type="molecule type" value="Genomic_DNA"/>
</dbReference>